<keyword evidence="5" id="KW-0808">Transferase</keyword>
<dbReference type="Proteomes" id="UP000273307">
    <property type="component" value="Unassembled WGS sequence"/>
</dbReference>
<keyword evidence="2" id="KW-0812">Transmembrane</keyword>
<dbReference type="EMBL" id="UPHP01000060">
    <property type="protein sequence ID" value="VBA38684.1"/>
    <property type="molecule type" value="Genomic_DNA"/>
</dbReference>
<dbReference type="EC" id="2.5.1.-" evidence="5"/>
<dbReference type="Pfam" id="PF01040">
    <property type="entry name" value="UbiA"/>
    <property type="match status" value="1"/>
</dbReference>
<dbReference type="PANTHER" id="PTHR42723:SF1">
    <property type="entry name" value="CHLOROPHYLL SYNTHASE, CHLOROPLASTIC"/>
    <property type="match status" value="1"/>
</dbReference>
<evidence type="ECO:0000256" key="3">
    <source>
        <dbReference type="ARBA" id="ARBA00022989"/>
    </source>
</evidence>
<dbReference type="InterPro" id="IPR044878">
    <property type="entry name" value="UbiA_sf"/>
</dbReference>
<name>A0A498Q1A8_9MYCO</name>
<dbReference type="CDD" id="cd13964">
    <property type="entry name" value="PT_UbiA_1"/>
    <property type="match status" value="1"/>
</dbReference>
<accession>A0A498Q1A8</accession>
<proteinExistence type="predicted"/>
<organism evidence="5 6">
    <name type="scientific">Mycobacterium attenuatum</name>
    <dbReference type="NCBI Taxonomy" id="2341086"/>
    <lineage>
        <taxon>Bacteria</taxon>
        <taxon>Bacillati</taxon>
        <taxon>Actinomycetota</taxon>
        <taxon>Actinomycetes</taxon>
        <taxon>Mycobacteriales</taxon>
        <taxon>Mycobacteriaceae</taxon>
        <taxon>Mycobacterium</taxon>
    </lineage>
</organism>
<evidence type="ECO:0000313" key="5">
    <source>
        <dbReference type="EMBL" id="VBA38684.1"/>
    </source>
</evidence>
<dbReference type="InterPro" id="IPR000537">
    <property type="entry name" value="UbiA_prenyltransferase"/>
</dbReference>
<dbReference type="PANTHER" id="PTHR42723">
    <property type="entry name" value="CHLOROPHYLL SYNTHASE"/>
    <property type="match status" value="1"/>
</dbReference>
<evidence type="ECO:0000256" key="2">
    <source>
        <dbReference type="ARBA" id="ARBA00022692"/>
    </source>
</evidence>
<evidence type="ECO:0000313" key="6">
    <source>
        <dbReference type="Proteomes" id="UP000273307"/>
    </source>
</evidence>
<dbReference type="AlphaFoldDB" id="A0A498Q1A8"/>
<dbReference type="Gene3D" id="1.10.357.140">
    <property type="entry name" value="UbiA prenyltransferase"/>
    <property type="match status" value="1"/>
</dbReference>
<keyword evidence="3" id="KW-1133">Transmembrane helix</keyword>
<keyword evidence="4" id="KW-0472">Membrane</keyword>
<sequence>MGQVLCDTGSGRPVKVKAYLNLMRAPAALTVLGDTAVGAIWAGRPLTGRRLALPLASALLYWSGMVLNDWADRERDAIERPERPIPSGEVSAGTAISFAAALTAAGLATATAAGGRHGLAAAGRITLCVAAYDLVAKDTAAGPLVMSGCRFLDVMLGAGPNYRRALVPASVIGGHTTAITVLSRSEVTGSERSLPAVVGGMAASVAASAMVSTPGFRAAPAAAVYAWSFGPGLWKAWQQPSATVLRSAVRSGIASMIAVQAMLAARAPRTMLTLCGLAIGLRLKVSAPQPTEVT</sequence>
<protein>
    <submittedName>
        <fullName evidence="5">Protoheme IX farnesyltransferase</fullName>
        <ecNumber evidence="5">2.5.1.-</ecNumber>
    </submittedName>
</protein>
<dbReference type="GO" id="GO:0016765">
    <property type="term" value="F:transferase activity, transferring alkyl or aryl (other than methyl) groups"/>
    <property type="evidence" value="ECO:0007669"/>
    <property type="project" value="InterPro"/>
</dbReference>
<dbReference type="GO" id="GO:0016020">
    <property type="term" value="C:membrane"/>
    <property type="evidence" value="ECO:0007669"/>
    <property type="project" value="UniProtKB-SubCell"/>
</dbReference>
<dbReference type="InterPro" id="IPR050475">
    <property type="entry name" value="Prenyltransferase_related"/>
</dbReference>
<dbReference type="NCBIfam" id="NF045897">
    <property type="entry name" value="SCO3242_trans"/>
    <property type="match status" value="1"/>
</dbReference>
<evidence type="ECO:0000256" key="4">
    <source>
        <dbReference type="ARBA" id="ARBA00023136"/>
    </source>
</evidence>
<keyword evidence="6" id="KW-1185">Reference proteome</keyword>
<gene>
    <name evidence="5" type="primary">cyoE</name>
    <name evidence="5" type="ORF">LAUMK136_02597</name>
</gene>
<comment type="subcellular location">
    <subcellularLocation>
        <location evidence="1">Membrane</location>
        <topology evidence="1">Multi-pass membrane protein</topology>
    </subcellularLocation>
</comment>
<reference evidence="5 6" key="1">
    <citation type="submission" date="2018-09" db="EMBL/GenBank/DDBJ databases">
        <authorList>
            <person name="Tagini F."/>
        </authorList>
    </citation>
    <scope>NUCLEOTIDE SEQUENCE [LARGE SCALE GENOMIC DNA]</scope>
    <source>
        <strain evidence="5 6">MK136</strain>
    </source>
</reference>
<evidence type="ECO:0000256" key="1">
    <source>
        <dbReference type="ARBA" id="ARBA00004141"/>
    </source>
</evidence>